<organism evidence="1 2">
    <name type="scientific">Penicillium canescens</name>
    <dbReference type="NCBI Taxonomy" id="5083"/>
    <lineage>
        <taxon>Eukaryota</taxon>
        <taxon>Fungi</taxon>
        <taxon>Dikarya</taxon>
        <taxon>Ascomycota</taxon>
        <taxon>Pezizomycotina</taxon>
        <taxon>Eurotiomycetes</taxon>
        <taxon>Eurotiomycetidae</taxon>
        <taxon>Eurotiales</taxon>
        <taxon>Aspergillaceae</taxon>
        <taxon>Penicillium</taxon>
    </lineage>
</organism>
<dbReference type="AlphaFoldDB" id="A0AAD6NAG8"/>
<sequence>MAEMEYLYKMDGEVITTPRTKLSESYFIPERDWIILRKMDEHPTLITPEDFQEGMGPAFTAGKYYCRLAGAGNENNFAFMRIYKQIPLYGTRLDNASVRRAQASEPREHPELEAMMRFTRDRSTATPKVRGYRTGIQDANDLVPGGYIIYLVWEEVKGFCSLDRQYFWSLPYNKRQLIRERFKIAFSEVMKFGYEPILATSSKIILNKDTGDVKISGFSRAVRIDPDTKWTDHFFVIFYLVLSPFMCDKRLPNLATDLQLDEKTGWRW</sequence>
<accession>A0AAD6NAG8</accession>
<gene>
    <name evidence="1" type="ORF">N7460_006216</name>
</gene>
<proteinExistence type="predicted"/>
<evidence type="ECO:0000313" key="1">
    <source>
        <dbReference type="EMBL" id="KAJ6044861.1"/>
    </source>
</evidence>
<dbReference type="EMBL" id="JAQJZL010000004">
    <property type="protein sequence ID" value="KAJ6044861.1"/>
    <property type="molecule type" value="Genomic_DNA"/>
</dbReference>
<dbReference type="Proteomes" id="UP001219568">
    <property type="component" value="Unassembled WGS sequence"/>
</dbReference>
<protein>
    <submittedName>
        <fullName evidence="1">Uncharacterized protein</fullName>
    </submittedName>
</protein>
<name>A0AAD6NAG8_PENCN</name>
<reference evidence="1" key="2">
    <citation type="submission" date="2023-01" db="EMBL/GenBank/DDBJ databases">
        <authorList>
            <person name="Petersen C."/>
        </authorList>
    </citation>
    <scope>NUCLEOTIDE SEQUENCE</scope>
    <source>
        <strain evidence="1">IBT 15450</strain>
    </source>
</reference>
<keyword evidence="2" id="KW-1185">Reference proteome</keyword>
<comment type="caution">
    <text evidence="1">The sequence shown here is derived from an EMBL/GenBank/DDBJ whole genome shotgun (WGS) entry which is preliminary data.</text>
</comment>
<evidence type="ECO:0000313" key="2">
    <source>
        <dbReference type="Proteomes" id="UP001219568"/>
    </source>
</evidence>
<reference evidence="1" key="1">
    <citation type="journal article" date="2023" name="IMA Fungus">
        <title>Comparative genomic study of the Penicillium genus elucidates a diverse pangenome and 15 lateral gene transfer events.</title>
        <authorList>
            <person name="Petersen C."/>
            <person name="Sorensen T."/>
            <person name="Nielsen M.R."/>
            <person name="Sondergaard T.E."/>
            <person name="Sorensen J.L."/>
            <person name="Fitzpatrick D.A."/>
            <person name="Frisvad J.C."/>
            <person name="Nielsen K.L."/>
        </authorList>
    </citation>
    <scope>NUCLEOTIDE SEQUENCE</scope>
    <source>
        <strain evidence="1">IBT 15450</strain>
    </source>
</reference>